<comment type="similarity">
    <text evidence="2 10">Belongs to the quiescin-sulfhydryl oxidase (QSOX) family.</text>
</comment>
<dbReference type="PROSITE" id="PS51324">
    <property type="entry name" value="ERV_ALR"/>
    <property type="match status" value="1"/>
</dbReference>
<organism evidence="13 14">
    <name type="scientific">Cotesia congregata</name>
    <name type="common">Parasitoid wasp</name>
    <name type="synonym">Apanteles congregatus</name>
    <dbReference type="NCBI Taxonomy" id="51543"/>
    <lineage>
        <taxon>Eukaryota</taxon>
        <taxon>Metazoa</taxon>
        <taxon>Ecdysozoa</taxon>
        <taxon>Arthropoda</taxon>
        <taxon>Hexapoda</taxon>
        <taxon>Insecta</taxon>
        <taxon>Pterygota</taxon>
        <taxon>Neoptera</taxon>
        <taxon>Endopterygota</taxon>
        <taxon>Hymenoptera</taxon>
        <taxon>Apocrita</taxon>
        <taxon>Ichneumonoidea</taxon>
        <taxon>Braconidae</taxon>
        <taxon>Microgastrinae</taxon>
        <taxon>Cotesia</taxon>
    </lineage>
</organism>
<evidence type="ECO:0000313" key="13">
    <source>
        <dbReference type="EMBL" id="CAG5096459.1"/>
    </source>
</evidence>
<keyword evidence="5 10" id="KW-0274">FAD</keyword>
<reference evidence="13" key="1">
    <citation type="submission" date="2021-04" db="EMBL/GenBank/DDBJ databases">
        <authorList>
            <person name="Chebbi M.A.C M."/>
        </authorList>
    </citation>
    <scope>NUCLEOTIDE SEQUENCE</scope>
</reference>
<comment type="catalytic activity">
    <reaction evidence="9 10">
        <text>2 R'C(R)SH + O2 = R'C(R)S-S(R)CR' + H2O2</text>
        <dbReference type="Rhea" id="RHEA:17357"/>
        <dbReference type="ChEBI" id="CHEBI:15379"/>
        <dbReference type="ChEBI" id="CHEBI:16240"/>
        <dbReference type="ChEBI" id="CHEBI:16520"/>
        <dbReference type="ChEBI" id="CHEBI:17412"/>
        <dbReference type="EC" id="1.8.3.2"/>
    </reaction>
</comment>
<proteinExistence type="inferred from homology"/>
<dbReference type="InterPro" id="IPR036249">
    <property type="entry name" value="Thioredoxin-like_sf"/>
</dbReference>
<dbReference type="GO" id="GO:0016971">
    <property type="term" value="F:flavin-dependent sulfhydryl oxidase activity"/>
    <property type="evidence" value="ECO:0007669"/>
    <property type="project" value="InterPro"/>
</dbReference>
<comment type="cofactor">
    <cofactor evidence="1 10">
        <name>FAD</name>
        <dbReference type="ChEBI" id="CHEBI:57692"/>
    </cofactor>
</comment>
<feature type="domain" description="Thioredoxin" evidence="12">
    <location>
        <begin position="26"/>
        <end position="164"/>
    </location>
</feature>
<keyword evidence="7" id="KW-1015">Disulfide bond</keyword>
<dbReference type="SUPFAM" id="SSF52833">
    <property type="entry name" value="Thioredoxin-like"/>
    <property type="match status" value="1"/>
</dbReference>
<evidence type="ECO:0000259" key="11">
    <source>
        <dbReference type="PROSITE" id="PS51324"/>
    </source>
</evidence>
<evidence type="ECO:0000256" key="4">
    <source>
        <dbReference type="ARBA" id="ARBA00022729"/>
    </source>
</evidence>
<dbReference type="InterPro" id="IPR042568">
    <property type="entry name" value="QSOX_FAD-bd_sf"/>
</dbReference>
<keyword evidence="10" id="KW-1133">Transmembrane helix</keyword>
<gene>
    <name evidence="13" type="ORF">HICCMSTLAB_LOCUS8220</name>
</gene>
<dbReference type="EMBL" id="CAJNRD030001121">
    <property type="protein sequence ID" value="CAG5096459.1"/>
    <property type="molecule type" value="Genomic_DNA"/>
</dbReference>
<dbReference type="FunFam" id="3.40.30.10:FF:000073">
    <property type="entry name" value="Sulfhydryl oxidase"/>
    <property type="match status" value="1"/>
</dbReference>
<dbReference type="PROSITE" id="PS00194">
    <property type="entry name" value="THIOREDOXIN_1"/>
    <property type="match status" value="1"/>
</dbReference>
<name>A0A8J2HF31_COTCN</name>
<dbReference type="PANTHER" id="PTHR22897:SF8">
    <property type="entry name" value="SULFHYDRYL OXIDASE"/>
    <property type="match status" value="1"/>
</dbReference>
<accession>A0A8J2HF31</accession>
<keyword evidence="6 10" id="KW-0560">Oxidoreductase</keyword>
<evidence type="ECO:0000256" key="10">
    <source>
        <dbReference type="RuleBase" id="RU371123"/>
    </source>
</evidence>
<keyword evidence="3 10" id="KW-0285">Flavoprotein</keyword>
<keyword evidence="10" id="KW-0812">Transmembrane</keyword>
<dbReference type="Pfam" id="PF00085">
    <property type="entry name" value="Thioredoxin"/>
    <property type="match status" value="1"/>
</dbReference>
<dbReference type="InterPro" id="IPR017905">
    <property type="entry name" value="ERV/ALR_sulphydryl_oxidase"/>
</dbReference>
<evidence type="ECO:0000256" key="9">
    <source>
        <dbReference type="ARBA" id="ARBA00048864"/>
    </source>
</evidence>
<dbReference type="Gene3D" id="1.20.120.310">
    <property type="entry name" value="ERV/ALR sulfhydryl oxidase domain"/>
    <property type="match status" value="1"/>
</dbReference>
<dbReference type="InterPro" id="IPR041269">
    <property type="entry name" value="QSOX_Trx1"/>
</dbReference>
<dbReference type="InterPro" id="IPR039798">
    <property type="entry name" value="Sulfhydryl_oxidase"/>
</dbReference>
<keyword evidence="10" id="KW-0472">Membrane</keyword>
<dbReference type="GO" id="GO:0000139">
    <property type="term" value="C:Golgi membrane"/>
    <property type="evidence" value="ECO:0007669"/>
    <property type="project" value="TreeGrafter"/>
</dbReference>
<dbReference type="FunFam" id="1.20.120.310:FF:000001">
    <property type="entry name" value="Sulfhydryl oxidase"/>
    <property type="match status" value="1"/>
</dbReference>
<dbReference type="SUPFAM" id="SSF69000">
    <property type="entry name" value="FAD-dependent thiol oxidase"/>
    <property type="match status" value="1"/>
</dbReference>
<dbReference type="Pfam" id="PF18108">
    <property type="entry name" value="QSOX_Trx1"/>
    <property type="match status" value="1"/>
</dbReference>
<dbReference type="InterPro" id="IPR013766">
    <property type="entry name" value="Thioredoxin_domain"/>
</dbReference>
<dbReference type="Gene3D" id="1.20.120.1960">
    <property type="entry name" value="QSOX sulfhydryl oxidase domain"/>
    <property type="match status" value="1"/>
</dbReference>
<comment type="caution">
    <text evidence="13">The sequence shown here is derived from an EMBL/GenBank/DDBJ whole genome shotgun (WGS) entry which is preliminary data.</text>
</comment>
<dbReference type="PANTHER" id="PTHR22897">
    <property type="entry name" value="QUIESCIN Q6-RELATED SULFHYDRYL OXIDASE"/>
    <property type="match status" value="1"/>
</dbReference>
<dbReference type="InterPro" id="IPR017937">
    <property type="entry name" value="Thioredoxin_CS"/>
</dbReference>
<dbReference type="InterPro" id="IPR040986">
    <property type="entry name" value="QSOX_FAD-bd_dom"/>
</dbReference>
<dbReference type="PROSITE" id="PS51352">
    <property type="entry name" value="THIOREDOXIN_2"/>
    <property type="match status" value="1"/>
</dbReference>
<evidence type="ECO:0000256" key="5">
    <source>
        <dbReference type="ARBA" id="ARBA00022827"/>
    </source>
</evidence>
<evidence type="ECO:0000256" key="2">
    <source>
        <dbReference type="ARBA" id="ARBA00006041"/>
    </source>
</evidence>
<comment type="function">
    <text evidence="10">Catalyzes the oxidation of sulfhydryl groups in peptide and protein thiols to disulfides with the reduction of oxygen to hydrogen peroxide.</text>
</comment>
<dbReference type="InterPro" id="IPR036774">
    <property type="entry name" value="ERV/ALR_sulphydryl_oxid_sf"/>
</dbReference>
<dbReference type="Pfam" id="PF18371">
    <property type="entry name" value="FAD_SOX"/>
    <property type="match status" value="1"/>
</dbReference>
<protein>
    <recommendedName>
        <fullName evidence="10">Sulfhydryl oxidase</fullName>
        <ecNumber evidence="10">1.8.3.2</ecNumber>
    </recommendedName>
</protein>
<dbReference type="GO" id="GO:0005615">
    <property type="term" value="C:extracellular space"/>
    <property type="evidence" value="ECO:0007669"/>
    <property type="project" value="TreeGrafter"/>
</dbReference>
<keyword evidence="8" id="KW-0325">Glycoprotein</keyword>
<dbReference type="Proteomes" id="UP000786811">
    <property type="component" value="Unassembled WGS sequence"/>
</dbReference>
<dbReference type="AlphaFoldDB" id="A0A8J2HF31"/>
<feature type="transmembrane region" description="Helical" evidence="10">
    <location>
        <begin position="600"/>
        <end position="619"/>
    </location>
</feature>
<sequence length="636" mass="73723">MYNYYIKVIVNILLVHFIIVEYVNTTAINKNDPYDSYISEDGLYDSNDNVIILNVTTLKNSIYESKKAWVVEFYNSWCGHCRRFAPLWKSLASKIVGWKDIIEIAAINCANDDNNPICREFKVMYYPAIRYFSPNTKHDSIGDDVEKGETEETMRHNCLKHLQKDQIDGLGLSWPNITPYRNSELQDIWTGVSKTIQYKFYLFEENNSFLGTEIILDLHNITSIQIRRITSDNQWLCLMFKVTNFPALIVYDRQSTKNSLKISVPTRTGVSNVIKDFLKSKGLIIDLKPINSTQIQTKNEIQKTNQTHGSIKLNGDYLYRSDLESALRYSLEQEISLVPTIENGKMESLKEFLRVLALYFPFKHDNSGYLSQIRDIIENKTTIDGKDFRELIKSTEKKLSQVYKSKQQWIGCKGSTSTLRGYPCGLWLLWHTLTVNYAIDTEKSTSVDKPQWILSTMLGYIKNFFGCSDCADHFTSMAQEYKLFDVKTPNEAVLWLWKAHNKVNSRLAGDFTEDPEFPKIQYPSKENCHECKNEDGSWNEVKVLQYLKRKYSYSSIQYNNSDVLQLPLRLDGNEFLHDKNVTDQQKIGWDFTVFDISICVIVYVISATMLVLVCIKFVVKRSSKKKAQIQNLFGRV</sequence>
<evidence type="ECO:0000256" key="7">
    <source>
        <dbReference type="ARBA" id="ARBA00023157"/>
    </source>
</evidence>
<dbReference type="CDD" id="cd02992">
    <property type="entry name" value="PDI_a_QSOX"/>
    <property type="match status" value="1"/>
</dbReference>
<keyword evidence="14" id="KW-1185">Reference proteome</keyword>
<evidence type="ECO:0000313" key="14">
    <source>
        <dbReference type="Proteomes" id="UP000786811"/>
    </source>
</evidence>
<dbReference type="OrthoDB" id="59470at2759"/>
<dbReference type="GO" id="GO:0003756">
    <property type="term" value="F:protein disulfide isomerase activity"/>
    <property type="evidence" value="ECO:0007669"/>
    <property type="project" value="TreeGrafter"/>
</dbReference>
<dbReference type="FunFam" id="1.20.120.1960:FF:000001">
    <property type="entry name" value="Sulfhydryl oxidase"/>
    <property type="match status" value="1"/>
</dbReference>
<dbReference type="GO" id="GO:0006457">
    <property type="term" value="P:protein folding"/>
    <property type="evidence" value="ECO:0007669"/>
    <property type="project" value="TreeGrafter"/>
</dbReference>
<dbReference type="Gene3D" id="3.40.30.10">
    <property type="entry name" value="Glutaredoxin"/>
    <property type="match status" value="2"/>
</dbReference>
<evidence type="ECO:0000256" key="1">
    <source>
        <dbReference type="ARBA" id="ARBA00001974"/>
    </source>
</evidence>
<dbReference type="Pfam" id="PF04777">
    <property type="entry name" value="Evr1_Alr"/>
    <property type="match status" value="1"/>
</dbReference>
<feature type="domain" description="ERV/ALR sulfhydryl oxidase" evidence="11">
    <location>
        <begin position="415"/>
        <end position="522"/>
    </location>
</feature>
<evidence type="ECO:0000256" key="8">
    <source>
        <dbReference type="ARBA" id="ARBA00023180"/>
    </source>
</evidence>
<evidence type="ECO:0000256" key="3">
    <source>
        <dbReference type="ARBA" id="ARBA00022630"/>
    </source>
</evidence>
<dbReference type="EC" id="1.8.3.2" evidence="10"/>
<keyword evidence="4" id="KW-0732">Signal</keyword>
<evidence type="ECO:0000256" key="6">
    <source>
        <dbReference type="ARBA" id="ARBA00023002"/>
    </source>
</evidence>
<evidence type="ECO:0000259" key="12">
    <source>
        <dbReference type="PROSITE" id="PS51352"/>
    </source>
</evidence>